<dbReference type="InterPro" id="IPR003594">
    <property type="entry name" value="HATPase_dom"/>
</dbReference>
<keyword evidence="9" id="KW-0472">Membrane</keyword>
<evidence type="ECO:0000256" key="1">
    <source>
        <dbReference type="ARBA" id="ARBA00000085"/>
    </source>
</evidence>
<dbReference type="SUPFAM" id="SSF55874">
    <property type="entry name" value="ATPase domain of HSP90 chaperone/DNA topoisomerase II/histidine kinase"/>
    <property type="match status" value="1"/>
</dbReference>
<evidence type="ECO:0000313" key="11">
    <source>
        <dbReference type="EMBL" id="GAA4628583.1"/>
    </source>
</evidence>
<keyword evidence="12" id="KW-1185">Reference proteome</keyword>
<keyword evidence="8" id="KW-0902">Two-component regulatory system</keyword>
<dbReference type="Pfam" id="PF02518">
    <property type="entry name" value="HATPase_c"/>
    <property type="match status" value="1"/>
</dbReference>
<proteinExistence type="predicted"/>
<dbReference type="GO" id="GO:0016301">
    <property type="term" value="F:kinase activity"/>
    <property type="evidence" value="ECO:0007669"/>
    <property type="project" value="UniProtKB-KW"/>
</dbReference>
<feature type="transmembrane region" description="Helical" evidence="9">
    <location>
        <begin position="124"/>
        <end position="141"/>
    </location>
</feature>
<evidence type="ECO:0000256" key="9">
    <source>
        <dbReference type="SAM" id="Phobius"/>
    </source>
</evidence>
<feature type="domain" description="Histidine kinase/HSP90-like ATPase" evidence="10">
    <location>
        <begin position="316"/>
        <end position="410"/>
    </location>
</feature>
<evidence type="ECO:0000313" key="12">
    <source>
        <dbReference type="Proteomes" id="UP001501442"/>
    </source>
</evidence>
<dbReference type="CDD" id="cd16917">
    <property type="entry name" value="HATPase_UhpB-NarQ-NarX-like"/>
    <property type="match status" value="1"/>
</dbReference>
<evidence type="ECO:0000256" key="5">
    <source>
        <dbReference type="ARBA" id="ARBA00022741"/>
    </source>
</evidence>
<comment type="caution">
    <text evidence="11">The sequence shown here is derived from an EMBL/GenBank/DDBJ whole genome shotgun (WGS) entry which is preliminary data.</text>
</comment>
<evidence type="ECO:0000259" key="10">
    <source>
        <dbReference type="SMART" id="SM00387"/>
    </source>
</evidence>
<dbReference type="Pfam" id="PF07730">
    <property type="entry name" value="HisKA_3"/>
    <property type="match status" value="1"/>
</dbReference>
<feature type="transmembrane region" description="Helical" evidence="9">
    <location>
        <begin position="73"/>
        <end position="91"/>
    </location>
</feature>
<dbReference type="EC" id="2.7.13.3" evidence="2"/>
<feature type="transmembrane region" description="Helical" evidence="9">
    <location>
        <begin position="47"/>
        <end position="67"/>
    </location>
</feature>
<dbReference type="Proteomes" id="UP001501442">
    <property type="component" value="Unassembled WGS sequence"/>
</dbReference>
<keyword evidence="5" id="KW-0547">Nucleotide-binding</keyword>
<keyword evidence="9" id="KW-0812">Transmembrane</keyword>
<evidence type="ECO:0000256" key="6">
    <source>
        <dbReference type="ARBA" id="ARBA00022777"/>
    </source>
</evidence>
<accession>A0ABP8UD32</accession>
<feature type="transmembrane region" description="Helical" evidence="9">
    <location>
        <begin position="98"/>
        <end position="118"/>
    </location>
</feature>
<dbReference type="InterPro" id="IPR050482">
    <property type="entry name" value="Sensor_HK_TwoCompSys"/>
</dbReference>
<dbReference type="PANTHER" id="PTHR24421">
    <property type="entry name" value="NITRATE/NITRITE SENSOR PROTEIN NARX-RELATED"/>
    <property type="match status" value="1"/>
</dbReference>
<keyword evidence="6 11" id="KW-0418">Kinase</keyword>
<evidence type="ECO:0000256" key="4">
    <source>
        <dbReference type="ARBA" id="ARBA00022679"/>
    </source>
</evidence>
<feature type="transmembrane region" description="Helical" evidence="9">
    <location>
        <begin position="168"/>
        <end position="185"/>
    </location>
</feature>
<evidence type="ECO:0000256" key="8">
    <source>
        <dbReference type="ARBA" id="ARBA00023012"/>
    </source>
</evidence>
<name>A0ABP8UD32_9ACTN</name>
<gene>
    <name evidence="11" type="ORF">GCM10023196_045540</name>
</gene>
<evidence type="ECO:0000256" key="7">
    <source>
        <dbReference type="ARBA" id="ARBA00022840"/>
    </source>
</evidence>
<dbReference type="Gene3D" id="1.20.5.1930">
    <property type="match status" value="1"/>
</dbReference>
<dbReference type="Gene3D" id="3.30.565.10">
    <property type="entry name" value="Histidine kinase-like ATPase, C-terminal domain"/>
    <property type="match status" value="1"/>
</dbReference>
<dbReference type="InterPro" id="IPR036890">
    <property type="entry name" value="HATPase_C_sf"/>
</dbReference>
<keyword evidence="3" id="KW-0597">Phosphoprotein</keyword>
<keyword evidence="9" id="KW-1133">Transmembrane helix</keyword>
<sequence>MRAYAQGMADAPPGTLARALRPVFAAVAQGRTDPPGRRHRRLTIRGVYLPTVAEMLLTLILLLAGNATLRSHHADSALTVVSLLGVLPLLLRGSRPLVAWRWSALAMVLSSLVFRAPAVTGVPYLPWLGIVYLLCLYSVAVRCERAVTVGVMVISTAGCILIDPNSGAFSLLCAVPILLGYIVRLRRTTRRALAEQEARHEAETAVLQERQRIARELHDVVAHHMSVIAIQAEAAPYKVADPPPELAESFADIRASALEGLTELRRILGVLRTDPATQTAPQPGLERLEEVVASARAGGLSVETSVTGQAPILPAGVGLSAYRILQESLSNAMRHAPGASVWVDIAYEPDVLRLRVRNGPGTAPDRVARAGGGHGLVGMRERAAMLGGDLTAEPTADGGFVVTAVLPLAAGDRTHPAGRPEPATPAD</sequence>
<dbReference type="PANTHER" id="PTHR24421:SF10">
    <property type="entry name" value="NITRATE_NITRITE SENSOR PROTEIN NARQ"/>
    <property type="match status" value="1"/>
</dbReference>
<keyword evidence="4" id="KW-0808">Transferase</keyword>
<dbReference type="SMART" id="SM00387">
    <property type="entry name" value="HATPase_c"/>
    <property type="match status" value="1"/>
</dbReference>
<evidence type="ECO:0000256" key="2">
    <source>
        <dbReference type="ARBA" id="ARBA00012438"/>
    </source>
</evidence>
<protein>
    <recommendedName>
        <fullName evidence="2">histidine kinase</fullName>
        <ecNumber evidence="2">2.7.13.3</ecNumber>
    </recommendedName>
</protein>
<evidence type="ECO:0000256" key="3">
    <source>
        <dbReference type="ARBA" id="ARBA00022553"/>
    </source>
</evidence>
<dbReference type="EMBL" id="BAABHK010000006">
    <property type="protein sequence ID" value="GAA4628583.1"/>
    <property type="molecule type" value="Genomic_DNA"/>
</dbReference>
<dbReference type="InterPro" id="IPR011712">
    <property type="entry name" value="Sig_transdc_His_kin_sub3_dim/P"/>
</dbReference>
<reference evidence="12" key="1">
    <citation type="journal article" date="2019" name="Int. J. Syst. Evol. Microbiol.">
        <title>The Global Catalogue of Microorganisms (GCM) 10K type strain sequencing project: providing services to taxonomists for standard genome sequencing and annotation.</title>
        <authorList>
            <consortium name="The Broad Institute Genomics Platform"/>
            <consortium name="The Broad Institute Genome Sequencing Center for Infectious Disease"/>
            <person name="Wu L."/>
            <person name="Ma J."/>
        </authorList>
    </citation>
    <scope>NUCLEOTIDE SEQUENCE [LARGE SCALE GENOMIC DNA]</scope>
    <source>
        <strain evidence="12">JCM 17939</strain>
    </source>
</reference>
<comment type="catalytic activity">
    <reaction evidence="1">
        <text>ATP + protein L-histidine = ADP + protein N-phospho-L-histidine.</text>
        <dbReference type="EC" id="2.7.13.3"/>
    </reaction>
</comment>
<keyword evidence="7" id="KW-0067">ATP-binding</keyword>
<organism evidence="11 12">
    <name type="scientific">Actinoallomurus vinaceus</name>
    <dbReference type="NCBI Taxonomy" id="1080074"/>
    <lineage>
        <taxon>Bacteria</taxon>
        <taxon>Bacillati</taxon>
        <taxon>Actinomycetota</taxon>
        <taxon>Actinomycetes</taxon>
        <taxon>Streptosporangiales</taxon>
        <taxon>Thermomonosporaceae</taxon>
        <taxon>Actinoallomurus</taxon>
    </lineage>
</organism>